<gene>
    <name evidence="3" type="ORF">DFR75_111175</name>
</gene>
<dbReference type="PANTHER" id="PTHR30204">
    <property type="entry name" value="REDOX-CYCLING DRUG-SENSING TRANSCRIPTIONAL ACTIVATOR SOXR"/>
    <property type="match status" value="1"/>
</dbReference>
<evidence type="ECO:0000313" key="4">
    <source>
        <dbReference type="Proteomes" id="UP000295087"/>
    </source>
</evidence>
<dbReference type="PANTHER" id="PTHR30204:SF97">
    <property type="entry name" value="MERR FAMILY REGULATORY PROTEIN"/>
    <property type="match status" value="1"/>
</dbReference>
<dbReference type="GO" id="GO:0003677">
    <property type="term" value="F:DNA binding"/>
    <property type="evidence" value="ECO:0007669"/>
    <property type="project" value="UniProtKB-KW"/>
</dbReference>
<dbReference type="Gene3D" id="1.10.1660.10">
    <property type="match status" value="1"/>
</dbReference>
<keyword evidence="4" id="KW-1185">Reference proteome</keyword>
<keyword evidence="1 3" id="KW-0238">DNA-binding</keyword>
<dbReference type="CDD" id="cd00592">
    <property type="entry name" value="HTH_MerR-like"/>
    <property type="match status" value="1"/>
</dbReference>
<dbReference type="InterPro" id="IPR047057">
    <property type="entry name" value="MerR_fam"/>
</dbReference>
<comment type="caution">
    <text evidence="3">The sequence shown here is derived from an EMBL/GenBank/DDBJ whole genome shotgun (WGS) entry which is preliminary data.</text>
</comment>
<dbReference type="SMART" id="SM00422">
    <property type="entry name" value="HTH_MERR"/>
    <property type="match status" value="1"/>
</dbReference>
<dbReference type="PRINTS" id="PR00040">
    <property type="entry name" value="HTHMERR"/>
</dbReference>
<name>A0A4R6P1G9_NOCIG</name>
<dbReference type="InterPro" id="IPR000551">
    <property type="entry name" value="MerR-type_HTH_dom"/>
</dbReference>
<dbReference type="GO" id="GO:0003700">
    <property type="term" value="F:DNA-binding transcription factor activity"/>
    <property type="evidence" value="ECO:0007669"/>
    <property type="project" value="InterPro"/>
</dbReference>
<reference evidence="3 4" key="1">
    <citation type="submission" date="2019-03" db="EMBL/GenBank/DDBJ databases">
        <title>Genomic Encyclopedia of Type Strains, Phase IV (KMG-IV): sequencing the most valuable type-strain genomes for metagenomic binning, comparative biology and taxonomic classification.</title>
        <authorList>
            <person name="Goeker M."/>
        </authorList>
    </citation>
    <scope>NUCLEOTIDE SEQUENCE [LARGE SCALE GENOMIC DNA]</scope>
    <source>
        <strain evidence="3 4">DSM 44496</strain>
    </source>
</reference>
<sequence>MTNAAGPRRIGDVAVELGVAAHVLRHWEDVGVLVPPRAPGGHRVYSDDLVVRARLVLLCQRAGLSLAEIKDLFAARSRAERVELFAGKQAELGARVRDLTRTIDFLAHVLRCTHPIVDECSECVGFSREDAAERIGALFG</sequence>
<dbReference type="InterPro" id="IPR009061">
    <property type="entry name" value="DNA-bd_dom_put_sf"/>
</dbReference>
<evidence type="ECO:0000259" key="2">
    <source>
        <dbReference type="PROSITE" id="PS50937"/>
    </source>
</evidence>
<dbReference type="SUPFAM" id="SSF46955">
    <property type="entry name" value="Putative DNA-binding domain"/>
    <property type="match status" value="1"/>
</dbReference>
<dbReference type="EMBL" id="SNXK01000011">
    <property type="protein sequence ID" value="TDP30710.1"/>
    <property type="molecule type" value="Genomic_DNA"/>
</dbReference>
<evidence type="ECO:0000256" key="1">
    <source>
        <dbReference type="ARBA" id="ARBA00023125"/>
    </source>
</evidence>
<dbReference type="Proteomes" id="UP000295087">
    <property type="component" value="Unassembled WGS sequence"/>
</dbReference>
<protein>
    <submittedName>
        <fullName evidence="3">DNA-binding transcriptional MerR regulator</fullName>
    </submittedName>
</protein>
<proteinExistence type="predicted"/>
<organism evidence="3 4">
    <name type="scientific">Nocardia ignorata</name>
    <dbReference type="NCBI Taxonomy" id="145285"/>
    <lineage>
        <taxon>Bacteria</taxon>
        <taxon>Bacillati</taxon>
        <taxon>Actinomycetota</taxon>
        <taxon>Actinomycetes</taxon>
        <taxon>Mycobacteriales</taxon>
        <taxon>Nocardiaceae</taxon>
        <taxon>Nocardia</taxon>
    </lineage>
</organism>
<feature type="domain" description="HTH merR-type" evidence="2">
    <location>
        <begin position="9"/>
        <end position="75"/>
    </location>
</feature>
<dbReference type="Pfam" id="PF13411">
    <property type="entry name" value="MerR_1"/>
    <property type="match status" value="1"/>
</dbReference>
<dbReference type="PROSITE" id="PS50937">
    <property type="entry name" value="HTH_MERR_2"/>
    <property type="match status" value="1"/>
</dbReference>
<accession>A0A4R6P1G9</accession>
<dbReference type="AlphaFoldDB" id="A0A4R6P1G9"/>
<dbReference type="RefSeq" id="WP_067498442.1">
    <property type="nucleotide sequence ID" value="NZ_SNXK01000011.1"/>
</dbReference>
<dbReference type="PROSITE" id="PS00552">
    <property type="entry name" value="HTH_MERR_1"/>
    <property type="match status" value="1"/>
</dbReference>
<evidence type="ECO:0000313" key="3">
    <source>
        <dbReference type="EMBL" id="TDP30710.1"/>
    </source>
</evidence>